<evidence type="ECO:0000313" key="5">
    <source>
        <dbReference type="Proteomes" id="UP001158049"/>
    </source>
</evidence>
<proteinExistence type="predicted"/>
<name>A0ABY1QJE6_9BURK</name>
<feature type="chain" id="PRO_5046052986" description="DUF4124 domain-containing protein" evidence="2">
    <location>
        <begin position="21"/>
        <end position="208"/>
    </location>
</feature>
<keyword evidence="1" id="KW-0175">Coiled coil</keyword>
<dbReference type="Pfam" id="PF13511">
    <property type="entry name" value="DUF4124"/>
    <property type="match status" value="1"/>
</dbReference>
<protein>
    <recommendedName>
        <fullName evidence="3">DUF4124 domain-containing protein</fullName>
    </recommendedName>
</protein>
<gene>
    <name evidence="4" type="ORF">SAMN06295970_11933</name>
</gene>
<feature type="signal peptide" evidence="2">
    <location>
        <begin position="1"/>
        <end position="20"/>
    </location>
</feature>
<dbReference type="RefSeq" id="WP_283444224.1">
    <property type="nucleotide sequence ID" value="NZ_FXUL01000019.1"/>
</dbReference>
<comment type="caution">
    <text evidence="4">The sequence shown here is derived from an EMBL/GenBank/DDBJ whole genome shotgun (WGS) entry which is preliminary data.</text>
</comment>
<dbReference type="EMBL" id="FXUL01000019">
    <property type="protein sequence ID" value="SMP73225.1"/>
    <property type="molecule type" value="Genomic_DNA"/>
</dbReference>
<sequence length="208" mass="23461">MVSKRLALLCLLPALWPALALGQAKIYICKDAAGHTLSSDRPIAECSNRPVREIDKNGITRREIAAPLTAEEKQKKEQDARARRAEELAAVEQRRNDAAILSRFRSEDDIIDTGRRNAAIVQENVKREKQVLAASETRQQAAEAELAQLPSGAPRPAYLRQRLEEADRGVNGSRRRLDDYEAEILLINTRTEATLARFRELRRERAGR</sequence>
<organism evidence="4 5">
    <name type="scientific">Noviherbaspirillum suwonense</name>
    <dbReference type="NCBI Taxonomy" id="1224511"/>
    <lineage>
        <taxon>Bacteria</taxon>
        <taxon>Pseudomonadati</taxon>
        <taxon>Pseudomonadota</taxon>
        <taxon>Betaproteobacteria</taxon>
        <taxon>Burkholderiales</taxon>
        <taxon>Oxalobacteraceae</taxon>
        <taxon>Noviherbaspirillum</taxon>
    </lineage>
</organism>
<feature type="domain" description="DUF4124" evidence="3">
    <location>
        <begin position="9"/>
        <end position="55"/>
    </location>
</feature>
<reference evidence="4 5" key="1">
    <citation type="submission" date="2017-05" db="EMBL/GenBank/DDBJ databases">
        <authorList>
            <person name="Varghese N."/>
            <person name="Submissions S."/>
        </authorList>
    </citation>
    <scope>NUCLEOTIDE SEQUENCE [LARGE SCALE GENOMIC DNA]</scope>
    <source>
        <strain evidence="4 5">DSM 26001</strain>
    </source>
</reference>
<evidence type="ECO:0000313" key="4">
    <source>
        <dbReference type="EMBL" id="SMP73225.1"/>
    </source>
</evidence>
<evidence type="ECO:0000256" key="1">
    <source>
        <dbReference type="SAM" id="Coils"/>
    </source>
</evidence>
<dbReference type="Proteomes" id="UP001158049">
    <property type="component" value="Unassembled WGS sequence"/>
</dbReference>
<dbReference type="InterPro" id="IPR025392">
    <property type="entry name" value="DUF4124"/>
</dbReference>
<feature type="coiled-coil region" evidence="1">
    <location>
        <begin position="125"/>
        <end position="183"/>
    </location>
</feature>
<accession>A0ABY1QJE6</accession>
<evidence type="ECO:0000259" key="3">
    <source>
        <dbReference type="Pfam" id="PF13511"/>
    </source>
</evidence>
<keyword evidence="2" id="KW-0732">Signal</keyword>
<evidence type="ECO:0000256" key="2">
    <source>
        <dbReference type="SAM" id="SignalP"/>
    </source>
</evidence>
<keyword evidence="5" id="KW-1185">Reference proteome</keyword>